<dbReference type="Proteomes" id="UP000048949">
    <property type="component" value="Unassembled WGS sequence"/>
</dbReference>
<evidence type="ECO:0000313" key="3">
    <source>
        <dbReference type="Proteomes" id="UP000048949"/>
    </source>
</evidence>
<dbReference type="AlphaFoldDB" id="A0A0U1NNJ4"/>
<keyword evidence="1" id="KW-0472">Membrane</keyword>
<keyword evidence="3" id="KW-1185">Reference proteome</keyword>
<dbReference type="RefSeq" id="WP_048599716.1">
    <property type="nucleotide sequence ID" value="NZ_CVPC01000015.1"/>
</dbReference>
<keyword evidence="1" id="KW-1133">Transmembrane helix</keyword>
<organism evidence="2 3">
    <name type="scientific">Nereida ignava</name>
    <dbReference type="NCBI Taxonomy" id="282199"/>
    <lineage>
        <taxon>Bacteria</taxon>
        <taxon>Pseudomonadati</taxon>
        <taxon>Pseudomonadota</taxon>
        <taxon>Alphaproteobacteria</taxon>
        <taxon>Rhodobacterales</taxon>
        <taxon>Roseobacteraceae</taxon>
        <taxon>Nereida</taxon>
    </lineage>
</organism>
<evidence type="ECO:0000313" key="2">
    <source>
        <dbReference type="EMBL" id="CRK76301.1"/>
    </source>
</evidence>
<dbReference type="OrthoDB" id="7586122at2"/>
<sequence length="301" mass="34977">MQNERKHYDSPRSTDFRKDGVWAANLGFYLLWMEYLAVSPSYELARRFRANDLSEQELATLPADFEDVLAVYDDLGDVQRVRFLDWWSERALPVFGYKGSKPRVRKVDVLRSDRHRKAASRLQDFIEDDWTEQGQPNSMVVNIPVGLSKAQITRQLGKLIDGSLKERRVLPEPVAKYPLLGTRQRKDTLFRYLYVVWVRSAMPRQALWRVGARAKVSDTYSRELDPKVRIPRGELTYDRSVLSALTSRAWSRGIALAENAARGRFPSYDKVEHGLEPNLNDSWTLISSRRRWKKKLGRSES</sequence>
<reference evidence="2 3" key="1">
    <citation type="submission" date="2015-04" db="EMBL/GenBank/DDBJ databases">
        <authorList>
            <person name="Syromyatnikov M.Y."/>
            <person name="Popov V.N."/>
        </authorList>
    </citation>
    <scope>NUCLEOTIDE SEQUENCE [LARGE SCALE GENOMIC DNA]</scope>
    <source>
        <strain evidence="2 3">CECT 5292</strain>
    </source>
</reference>
<gene>
    <name evidence="2" type="ORF">NIG5292_02358</name>
</gene>
<name>A0A0U1NNJ4_9RHOB</name>
<accession>A0A0U1NNJ4</accession>
<dbReference type="STRING" id="282199.GCA_001049735_02357"/>
<evidence type="ECO:0000256" key="1">
    <source>
        <dbReference type="SAM" id="Phobius"/>
    </source>
</evidence>
<dbReference type="EMBL" id="CVQV01000015">
    <property type="protein sequence ID" value="CRK76301.1"/>
    <property type="molecule type" value="Genomic_DNA"/>
</dbReference>
<feature type="transmembrane region" description="Helical" evidence="1">
    <location>
        <begin position="20"/>
        <end position="38"/>
    </location>
</feature>
<keyword evidence="1" id="KW-0812">Transmembrane</keyword>
<proteinExistence type="predicted"/>
<protein>
    <submittedName>
        <fullName evidence="2">Uncharacterized protein</fullName>
    </submittedName>
</protein>